<reference evidence="6" key="2">
    <citation type="submission" date="2022-10" db="EMBL/GenBank/DDBJ databases">
        <title>Human gut microbiome strain richness.</title>
        <authorList>
            <person name="Chen-Liaw A."/>
        </authorList>
    </citation>
    <scope>NUCLEOTIDE SEQUENCE</scope>
    <source>
        <strain evidence="6">A1_m1001262Bd0_191120</strain>
    </source>
</reference>
<dbReference type="AlphaFoldDB" id="A0A3E5B5A5"/>
<accession>A0A3E5B5A5</accession>
<dbReference type="Gene3D" id="3.30.70.20">
    <property type="match status" value="1"/>
</dbReference>
<proteinExistence type="predicted"/>
<dbReference type="InterPro" id="IPR017900">
    <property type="entry name" value="4Fe4S_Fe_S_CS"/>
</dbReference>
<organism evidence="5 7">
    <name type="scientific">Bacteroides uniformis</name>
    <dbReference type="NCBI Taxonomy" id="820"/>
    <lineage>
        <taxon>Bacteria</taxon>
        <taxon>Pseudomonadati</taxon>
        <taxon>Bacteroidota</taxon>
        <taxon>Bacteroidia</taxon>
        <taxon>Bacteroidales</taxon>
        <taxon>Bacteroidaceae</taxon>
        <taxon>Bacteroides</taxon>
    </lineage>
</organism>
<dbReference type="Pfam" id="PF12838">
    <property type="entry name" value="Fer4_7"/>
    <property type="match status" value="1"/>
</dbReference>
<keyword evidence="3" id="KW-0411">Iron-sulfur</keyword>
<dbReference type="GO" id="GO:0051536">
    <property type="term" value="F:iron-sulfur cluster binding"/>
    <property type="evidence" value="ECO:0007669"/>
    <property type="project" value="UniProtKB-KW"/>
</dbReference>
<name>A0A3E5B5A5_BACUN</name>
<evidence type="ECO:0000256" key="2">
    <source>
        <dbReference type="ARBA" id="ARBA00023004"/>
    </source>
</evidence>
<evidence type="ECO:0000313" key="7">
    <source>
        <dbReference type="Proteomes" id="UP000487221"/>
    </source>
</evidence>
<sequence length="410" mass="46527">MIDITDTRNCAGCEACVNRCPKHCISMKADVEGFLYPVVDKTTCIDCGLCEIVCPITNLAESSKPLQVLATINTDNSIRKESSSGGVFTPLAEKIINEKGVVFGVRFDENWQVVFDYTETLEGLTAYRGSKYVQATINNAYQKCEQFLKEGRWVLFTGTPCQVSALKLYLKKEYSNLITADFACHGAPSREVWSRYLEEEIENHKTAQRVVVGKSTVSSSLNLMSLIEDIKFREKSDGWKKFRFVLKFDEPSGDVEKSSVLSSIHYLNPYFQAFNTGVLLRPSCYVCKIKNACRSHADITMADFWGISEVDSTFDDDKGTSLILLNTEKGVSFFNNITLRQRSFSYDIALKYNEGLREGSYYHPRRDFFFSNFPNTKSVIALLKESQIPTLSMQISRYKNAIVRRIKKLL</sequence>
<dbReference type="GO" id="GO:0046872">
    <property type="term" value="F:metal ion binding"/>
    <property type="evidence" value="ECO:0007669"/>
    <property type="project" value="UniProtKB-KW"/>
</dbReference>
<evidence type="ECO:0000256" key="3">
    <source>
        <dbReference type="ARBA" id="ARBA00023014"/>
    </source>
</evidence>
<keyword evidence="2" id="KW-0408">Iron</keyword>
<feature type="domain" description="4Fe-4S ferredoxin-type" evidence="4">
    <location>
        <begin position="1"/>
        <end position="30"/>
    </location>
</feature>
<dbReference type="PANTHER" id="PTHR43193:SF2">
    <property type="entry name" value="POLYFERREDOXIN PROTEIN FWDF"/>
    <property type="match status" value="1"/>
</dbReference>
<dbReference type="Proteomes" id="UP001218502">
    <property type="component" value="Unassembled WGS sequence"/>
</dbReference>
<comment type="caution">
    <text evidence="5">The sequence shown here is derived from an EMBL/GenBank/DDBJ whole genome shotgun (WGS) entry which is preliminary data.</text>
</comment>
<dbReference type="InterPro" id="IPR017896">
    <property type="entry name" value="4Fe4S_Fe-S-bd"/>
</dbReference>
<dbReference type="SUPFAM" id="SSF54862">
    <property type="entry name" value="4Fe-4S ferredoxins"/>
    <property type="match status" value="1"/>
</dbReference>
<dbReference type="EMBL" id="JAQNQY010000033">
    <property type="protein sequence ID" value="MDC1754567.1"/>
    <property type="molecule type" value="Genomic_DNA"/>
</dbReference>
<dbReference type="PANTHER" id="PTHR43193">
    <property type="match status" value="1"/>
</dbReference>
<evidence type="ECO:0000313" key="5">
    <source>
        <dbReference type="EMBL" id="KAB4185566.1"/>
    </source>
</evidence>
<evidence type="ECO:0000259" key="4">
    <source>
        <dbReference type="PROSITE" id="PS51379"/>
    </source>
</evidence>
<dbReference type="Pfam" id="PF04432">
    <property type="entry name" value="FrhB_FdhB_C"/>
    <property type="match status" value="1"/>
</dbReference>
<dbReference type="RefSeq" id="WP_070100947.1">
    <property type="nucleotide sequence ID" value="NZ_CAKOCG010000011.1"/>
</dbReference>
<evidence type="ECO:0000256" key="1">
    <source>
        <dbReference type="ARBA" id="ARBA00022723"/>
    </source>
</evidence>
<dbReference type="InterPro" id="IPR052977">
    <property type="entry name" value="Polyferredoxin-like_ET"/>
</dbReference>
<dbReference type="InterPro" id="IPR007516">
    <property type="entry name" value="Co_F420_Hydgase/DH_bsu_N"/>
</dbReference>
<keyword evidence="1" id="KW-0479">Metal-binding</keyword>
<protein>
    <submittedName>
        <fullName evidence="5">4Fe-4S dicluster domain-containing protein</fullName>
    </submittedName>
    <submittedName>
        <fullName evidence="6">Coenzyme F420 hydrogenase/dehydrogenase, beta subunit C-terminal domain</fullName>
    </submittedName>
</protein>
<dbReference type="EMBL" id="WCTY01000009">
    <property type="protein sequence ID" value="KAB4185566.1"/>
    <property type="molecule type" value="Genomic_DNA"/>
</dbReference>
<dbReference type="Proteomes" id="UP000487221">
    <property type="component" value="Unassembled WGS sequence"/>
</dbReference>
<dbReference type="PROSITE" id="PS00198">
    <property type="entry name" value="4FE4S_FER_1"/>
    <property type="match status" value="2"/>
</dbReference>
<dbReference type="Pfam" id="PF04422">
    <property type="entry name" value="FrhB_FdhB_N"/>
    <property type="match status" value="1"/>
</dbReference>
<dbReference type="PROSITE" id="PS51379">
    <property type="entry name" value="4FE4S_FER_2"/>
    <property type="match status" value="2"/>
</dbReference>
<dbReference type="InterPro" id="IPR007525">
    <property type="entry name" value="FrhB_FdhB_C"/>
</dbReference>
<gene>
    <name evidence="5" type="ORF">GAQ44_06015</name>
    <name evidence="6" type="ORF">POY80_19210</name>
</gene>
<evidence type="ECO:0000313" key="6">
    <source>
        <dbReference type="EMBL" id="MDC1754567.1"/>
    </source>
</evidence>
<feature type="domain" description="4Fe-4S ferredoxin-type" evidence="4">
    <location>
        <begin position="35"/>
        <end position="64"/>
    </location>
</feature>
<reference evidence="5 7" key="1">
    <citation type="journal article" date="2019" name="Nat. Med.">
        <title>A library of human gut bacterial isolates paired with longitudinal multiomics data enables mechanistic microbiome research.</title>
        <authorList>
            <person name="Poyet M."/>
            <person name="Groussin M."/>
            <person name="Gibbons S.M."/>
            <person name="Avila-Pacheco J."/>
            <person name="Jiang X."/>
            <person name="Kearney S.M."/>
            <person name="Perrotta A.R."/>
            <person name="Berdy B."/>
            <person name="Zhao S."/>
            <person name="Lieberman T.D."/>
            <person name="Swanson P.K."/>
            <person name="Smith M."/>
            <person name="Roesemann S."/>
            <person name="Alexander J.E."/>
            <person name="Rich S.A."/>
            <person name="Livny J."/>
            <person name="Vlamakis H."/>
            <person name="Clish C."/>
            <person name="Bullock K."/>
            <person name="Deik A."/>
            <person name="Scott J."/>
            <person name="Pierce K.A."/>
            <person name="Xavier R.J."/>
            <person name="Alm E.J."/>
        </authorList>
    </citation>
    <scope>NUCLEOTIDE SEQUENCE [LARGE SCALE GENOMIC DNA]</scope>
    <source>
        <strain evidence="5 7">BIOML-A19</strain>
    </source>
</reference>